<dbReference type="Gene3D" id="1.10.287.470">
    <property type="entry name" value="Helix hairpin bin"/>
    <property type="match status" value="1"/>
</dbReference>
<keyword evidence="9" id="KW-1185">Reference proteome</keyword>
<dbReference type="InterPro" id="IPR058637">
    <property type="entry name" value="YknX-like_C"/>
</dbReference>
<dbReference type="Pfam" id="PF25954">
    <property type="entry name" value="Beta-barrel_RND_2"/>
    <property type="match status" value="1"/>
</dbReference>
<accession>A0A7K3WVA2</accession>
<dbReference type="Pfam" id="PF25876">
    <property type="entry name" value="HH_MFP_RND"/>
    <property type="match status" value="1"/>
</dbReference>
<evidence type="ECO:0000313" key="9">
    <source>
        <dbReference type="Proteomes" id="UP000486602"/>
    </source>
</evidence>
<dbReference type="InterPro" id="IPR058624">
    <property type="entry name" value="MdtA-like_HH"/>
</dbReference>
<dbReference type="RefSeq" id="WP_163285999.1">
    <property type="nucleotide sequence ID" value="NZ_JAAGVY010000029.1"/>
</dbReference>
<comment type="similarity">
    <text evidence="1">Belongs to the membrane fusion protein (MFP) (TC 8.A.1) family.</text>
</comment>
<dbReference type="InterPro" id="IPR006143">
    <property type="entry name" value="RND_pump_MFP"/>
</dbReference>
<dbReference type="EMBL" id="JAAGVY010000029">
    <property type="protein sequence ID" value="NEN24605.1"/>
    <property type="molecule type" value="Genomic_DNA"/>
</dbReference>
<evidence type="ECO:0000313" key="8">
    <source>
        <dbReference type="EMBL" id="NEN24605.1"/>
    </source>
</evidence>
<dbReference type="PANTHER" id="PTHR30469:SF36">
    <property type="entry name" value="BLL3903 PROTEIN"/>
    <property type="match status" value="1"/>
</dbReference>
<feature type="coiled-coil region" evidence="2">
    <location>
        <begin position="97"/>
        <end position="124"/>
    </location>
</feature>
<dbReference type="InterPro" id="IPR058792">
    <property type="entry name" value="Beta-barrel_RND_2"/>
</dbReference>
<dbReference type="Pfam" id="PF25917">
    <property type="entry name" value="BSH_RND"/>
    <property type="match status" value="1"/>
</dbReference>
<evidence type="ECO:0000256" key="1">
    <source>
        <dbReference type="ARBA" id="ARBA00009477"/>
    </source>
</evidence>
<feature type="domain" description="YknX-like C-terminal permuted SH3-like" evidence="7">
    <location>
        <begin position="276"/>
        <end position="342"/>
    </location>
</feature>
<dbReference type="PANTHER" id="PTHR30469">
    <property type="entry name" value="MULTIDRUG RESISTANCE PROTEIN MDTA"/>
    <property type="match status" value="1"/>
</dbReference>
<dbReference type="AlphaFoldDB" id="A0A7K3WVA2"/>
<dbReference type="GO" id="GO:1990281">
    <property type="term" value="C:efflux pump complex"/>
    <property type="evidence" value="ECO:0007669"/>
    <property type="project" value="TreeGrafter"/>
</dbReference>
<feature type="domain" description="Multidrug resistance protein MdtA-like alpha-helical hairpin" evidence="4">
    <location>
        <begin position="103"/>
        <end position="148"/>
    </location>
</feature>
<evidence type="ECO:0000256" key="2">
    <source>
        <dbReference type="SAM" id="Coils"/>
    </source>
</evidence>
<dbReference type="GO" id="GO:0015562">
    <property type="term" value="F:efflux transmembrane transporter activity"/>
    <property type="evidence" value="ECO:0007669"/>
    <property type="project" value="TreeGrafter"/>
</dbReference>
<dbReference type="Proteomes" id="UP000486602">
    <property type="component" value="Unassembled WGS sequence"/>
</dbReference>
<dbReference type="NCBIfam" id="TIGR01730">
    <property type="entry name" value="RND_mfp"/>
    <property type="match status" value="1"/>
</dbReference>
<evidence type="ECO:0000259" key="5">
    <source>
        <dbReference type="Pfam" id="PF25917"/>
    </source>
</evidence>
<feature type="domain" description="CusB-like beta-barrel" evidence="6">
    <location>
        <begin position="197"/>
        <end position="268"/>
    </location>
</feature>
<comment type="caution">
    <text evidence="8">The sequence shown here is derived from an EMBL/GenBank/DDBJ whole genome shotgun (WGS) entry which is preliminary data.</text>
</comment>
<gene>
    <name evidence="8" type="ORF">G3O08_13940</name>
</gene>
<protein>
    <submittedName>
        <fullName evidence="8">Efflux RND transporter periplasmic adaptor subunit</fullName>
    </submittedName>
</protein>
<evidence type="ECO:0000256" key="3">
    <source>
        <dbReference type="SAM" id="SignalP"/>
    </source>
</evidence>
<organism evidence="8 9">
    <name type="scientific">Cryomorpha ignava</name>
    <dbReference type="NCBI Taxonomy" id="101383"/>
    <lineage>
        <taxon>Bacteria</taxon>
        <taxon>Pseudomonadati</taxon>
        <taxon>Bacteroidota</taxon>
        <taxon>Flavobacteriia</taxon>
        <taxon>Flavobacteriales</taxon>
        <taxon>Cryomorphaceae</taxon>
        <taxon>Cryomorpha</taxon>
    </lineage>
</organism>
<dbReference type="InterPro" id="IPR058625">
    <property type="entry name" value="MdtA-like_BSH"/>
</dbReference>
<feature type="signal peptide" evidence="3">
    <location>
        <begin position="1"/>
        <end position="24"/>
    </location>
</feature>
<dbReference type="Pfam" id="PF25989">
    <property type="entry name" value="YknX_C"/>
    <property type="match status" value="1"/>
</dbReference>
<name>A0A7K3WVA2_9FLAO</name>
<proteinExistence type="inferred from homology"/>
<dbReference type="SUPFAM" id="SSF111369">
    <property type="entry name" value="HlyD-like secretion proteins"/>
    <property type="match status" value="1"/>
</dbReference>
<dbReference type="Gene3D" id="2.40.30.170">
    <property type="match status" value="1"/>
</dbReference>
<keyword evidence="3" id="KW-0732">Signal</keyword>
<dbReference type="Gene3D" id="2.40.50.100">
    <property type="match status" value="1"/>
</dbReference>
<sequence>MKIRIINILAISLFAIVFSACDNADATQNDRRGGDVMEADYVVVKPTGVSSEISLSGSLMPAESAMLSAQASGKVIEIFFDEGQKVDKGQVLVRLDSREWLSQQNQLKAELATAEKDLERKQSLVDIQGVSAAAIDDAKLRVATIKASKEEIDVKLDYSTIRAPFSGTIGLRSVSVGAYLSAGAPVAQLVKLHPLKLEFSVPEKYAADIAVGQNVSFTISGNRNTFTGTVYAAEPAINESTRALRVRARVPNEKGLLIPGAFTDISISLDSIPNGLMIPTDAIVPKLNNQMVYKFENGKAKEVQVVPGIRKTSTIQIIEGLSANDTVMISGLLQVRNGMAIKAGNELTLESLEQ</sequence>
<feature type="chain" id="PRO_5029881767" evidence="3">
    <location>
        <begin position="25"/>
        <end position="354"/>
    </location>
</feature>
<dbReference type="Gene3D" id="2.40.420.20">
    <property type="match status" value="1"/>
</dbReference>
<dbReference type="PROSITE" id="PS51257">
    <property type="entry name" value="PROKAR_LIPOPROTEIN"/>
    <property type="match status" value="1"/>
</dbReference>
<evidence type="ECO:0000259" key="6">
    <source>
        <dbReference type="Pfam" id="PF25954"/>
    </source>
</evidence>
<evidence type="ECO:0000259" key="4">
    <source>
        <dbReference type="Pfam" id="PF25876"/>
    </source>
</evidence>
<feature type="domain" description="Multidrug resistance protein MdtA-like barrel-sandwich hybrid" evidence="5">
    <location>
        <begin position="65"/>
        <end position="190"/>
    </location>
</feature>
<keyword evidence="2" id="KW-0175">Coiled coil</keyword>
<reference evidence="8 9" key="1">
    <citation type="submission" date="2020-02" db="EMBL/GenBank/DDBJ databases">
        <title>Out from the shadows clarifying the taxonomy of the family Cryomorphaceae and related taxa by utilizing the GTDB taxonomic framework.</title>
        <authorList>
            <person name="Bowman J.P."/>
        </authorList>
    </citation>
    <scope>NUCLEOTIDE SEQUENCE [LARGE SCALE GENOMIC DNA]</scope>
    <source>
        <strain evidence="8 9">QSSC 1-22</strain>
    </source>
</reference>
<evidence type="ECO:0000259" key="7">
    <source>
        <dbReference type="Pfam" id="PF25989"/>
    </source>
</evidence>